<protein>
    <recommendedName>
        <fullName evidence="7">EGF-like domain-containing protein</fullName>
    </recommendedName>
</protein>
<dbReference type="InterPro" id="IPR004181">
    <property type="entry name" value="Znf_MIZ"/>
</dbReference>
<evidence type="ECO:0000256" key="4">
    <source>
        <dbReference type="ARBA" id="ARBA00023157"/>
    </source>
</evidence>
<dbReference type="EMBL" id="VLTN01000020">
    <property type="protein sequence ID" value="KAA0152611.1"/>
    <property type="molecule type" value="Genomic_DNA"/>
</dbReference>
<evidence type="ECO:0000256" key="2">
    <source>
        <dbReference type="ARBA" id="ARBA00022771"/>
    </source>
</evidence>
<keyword evidence="4 5" id="KW-1015">Disulfide bond</keyword>
<gene>
    <name evidence="8" type="ORF">FNF29_03838</name>
</gene>
<evidence type="ECO:0000256" key="6">
    <source>
        <dbReference type="SAM" id="MobiDB-lite"/>
    </source>
</evidence>
<feature type="disulfide bond" evidence="5">
    <location>
        <begin position="504"/>
        <end position="513"/>
    </location>
</feature>
<dbReference type="PANTHER" id="PTHR24044:SF420">
    <property type="entry name" value="DELTA AND NOTCH-LIKE EPIDERMAL GROWTH FACTOR-RELATED RECEPTOR ISOFORM X1"/>
    <property type="match status" value="1"/>
</dbReference>
<evidence type="ECO:0000256" key="3">
    <source>
        <dbReference type="ARBA" id="ARBA00022833"/>
    </source>
</evidence>
<dbReference type="PANTHER" id="PTHR24044">
    <property type="entry name" value="NOTCH LIGAND FAMILY MEMBER"/>
    <property type="match status" value="1"/>
</dbReference>
<dbReference type="Pfam" id="PF11789">
    <property type="entry name" value="zf-Nse"/>
    <property type="match status" value="1"/>
</dbReference>
<organism evidence="8 9">
    <name type="scientific">Cafeteria roenbergensis</name>
    <name type="common">Marine flagellate</name>
    <dbReference type="NCBI Taxonomy" id="33653"/>
    <lineage>
        <taxon>Eukaryota</taxon>
        <taxon>Sar</taxon>
        <taxon>Stramenopiles</taxon>
        <taxon>Bigyra</taxon>
        <taxon>Opalozoa</taxon>
        <taxon>Bicosoecida</taxon>
        <taxon>Cafeteriaceae</taxon>
        <taxon>Cafeteria</taxon>
    </lineage>
</organism>
<keyword evidence="2" id="KW-0863">Zinc-finger</keyword>
<dbReference type="Pfam" id="PF07974">
    <property type="entry name" value="EGF_2"/>
    <property type="match status" value="1"/>
</dbReference>
<keyword evidence="9" id="KW-1185">Reference proteome</keyword>
<dbReference type="GO" id="GO:0008270">
    <property type="term" value="F:zinc ion binding"/>
    <property type="evidence" value="ECO:0007669"/>
    <property type="project" value="UniProtKB-KW"/>
</dbReference>
<keyword evidence="1" id="KW-0479">Metal-binding</keyword>
<comment type="caution">
    <text evidence="5">Lacks conserved residue(s) required for the propagation of feature annotation.</text>
</comment>
<keyword evidence="5" id="KW-0245">EGF-like domain</keyword>
<evidence type="ECO:0000259" key="7">
    <source>
        <dbReference type="PROSITE" id="PS50026"/>
    </source>
</evidence>
<evidence type="ECO:0000313" key="8">
    <source>
        <dbReference type="EMBL" id="KAA0152611.1"/>
    </source>
</evidence>
<dbReference type="InterPro" id="IPR000742">
    <property type="entry name" value="EGF"/>
</dbReference>
<dbReference type="SMART" id="SM00181">
    <property type="entry name" value="EGF"/>
    <property type="match status" value="3"/>
</dbReference>
<dbReference type="InterPro" id="IPR050906">
    <property type="entry name" value="Notch_signaling"/>
</dbReference>
<dbReference type="PROSITE" id="PS50026">
    <property type="entry name" value="EGF_3"/>
    <property type="match status" value="2"/>
</dbReference>
<dbReference type="AlphaFoldDB" id="A0A5A8CLA7"/>
<name>A0A5A8CLA7_CAFRO</name>
<dbReference type="Gene3D" id="2.10.25.10">
    <property type="entry name" value="Laminin"/>
    <property type="match status" value="2"/>
</dbReference>
<keyword evidence="3" id="KW-0862">Zinc</keyword>
<evidence type="ECO:0000256" key="5">
    <source>
        <dbReference type="PROSITE-ProRule" id="PRU00076"/>
    </source>
</evidence>
<accession>A0A5A8CLA7</accession>
<dbReference type="PROSITE" id="PS01186">
    <property type="entry name" value="EGF_2"/>
    <property type="match status" value="2"/>
</dbReference>
<dbReference type="InterPro" id="IPR013111">
    <property type="entry name" value="EGF_extracell"/>
</dbReference>
<sequence>MSDHMLRAALKEVASEAKAGTEDSDTCFQKLMVVLDKVETLRKSHCAEVPASSTASADAELMSQLKEAVGTPASAAETEARMSAYAAEMRRFGEALADSPAADLGKLTDAARGRLDSVAEAASVRAREDPLAARLAAVGQGALARLEAAVAKRRSAETAAQDGSGGEGGEDDEDDEDEEMLTMDAFDAKADLQDKLTSTIPEHPVKNVTDPTCPHILDRRSVEKLLNGMSKAPCPLCKNGAHWHAKGYALDKQRLAKIELYLEATAMAESRSRHDQRLEDANSCSGHGRCSETDRCLCDRSEAGRLGDREVWGGADCSIRKCPIGVAHDRIASQEQDVVGEIGFLPKSGGSRTTAANNLKVFLTNGLHVPYDMNVDVEIVEYVADGGTGLGPGSFRYKRDIDFAWSPPVNMDTTGGATYVMSDASTAHQLTAPVKGVMRPTGIYVYFDSSAITAANTMMAGDRYFFNITYNGGAHFLEDDDNAAHVVAECSGRGVCTSTGQCNCYAGYGGPACDRTTCPNDCSGHGMCHSLKRLASLAAEGNPNAAKDINDHTTAVDVSYSQAFDADKQFSCFCESGYRGLDCSQQECPSGPDPMGGFGGAAGRDCSGRGKCDGSTGICQCFRGYYGSRCEARSTFV</sequence>
<feature type="region of interest" description="Disordered" evidence="6">
    <location>
        <begin position="155"/>
        <end position="176"/>
    </location>
</feature>
<dbReference type="PROSITE" id="PS00022">
    <property type="entry name" value="EGF_1"/>
    <property type="match status" value="2"/>
</dbReference>
<dbReference type="Proteomes" id="UP000323011">
    <property type="component" value="Unassembled WGS sequence"/>
</dbReference>
<feature type="disulfide bond" evidence="5">
    <location>
        <begin position="621"/>
        <end position="630"/>
    </location>
</feature>
<proteinExistence type="predicted"/>
<feature type="domain" description="EGF-like" evidence="7">
    <location>
        <begin position="479"/>
        <end position="514"/>
    </location>
</feature>
<evidence type="ECO:0000256" key="1">
    <source>
        <dbReference type="ARBA" id="ARBA00022723"/>
    </source>
</evidence>
<evidence type="ECO:0000313" key="9">
    <source>
        <dbReference type="Proteomes" id="UP000323011"/>
    </source>
</evidence>
<feature type="domain" description="EGF-like" evidence="7">
    <location>
        <begin position="597"/>
        <end position="631"/>
    </location>
</feature>
<reference evidence="8 9" key="1">
    <citation type="submission" date="2019-07" db="EMBL/GenBank/DDBJ databases">
        <title>Genomes of Cafeteria roenbergensis.</title>
        <authorList>
            <person name="Fischer M.G."/>
            <person name="Hackl T."/>
            <person name="Roman M."/>
        </authorList>
    </citation>
    <scope>NUCLEOTIDE SEQUENCE [LARGE SCALE GENOMIC DNA]</scope>
    <source>
        <strain evidence="8 9">BVI</strain>
    </source>
</reference>
<comment type="caution">
    <text evidence="8">The sequence shown here is derived from an EMBL/GenBank/DDBJ whole genome shotgun (WGS) entry which is preliminary data.</text>
</comment>